<gene>
    <name evidence="4" type="ORF">J2S19_003628</name>
</gene>
<dbReference type="SUPFAM" id="SSF52540">
    <property type="entry name" value="P-loop containing nucleoside triphosphate hydrolases"/>
    <property type="match status" value="1"/>
</dbReference>
<dbReference type="PANTHER" id="PTHR41259:SF1">
    <property type="entry name" value="DOUBLE-STRAND BREAK REPAIR RAD50 ATPASE, PUTATIVE-RELATED"/>
    <property type="match status" value="1"/>
</dbReference>
<feature type="coiled-coil region" evidence="1">
    <location>
        <begin position="184"/>
        <end position="242"/>
    </location>
</feature>
<keyword evidence="2" id="KW-0812">Transmembrane</keyword>
<dbReference type="InterPro" id="IPR038734">
    <property type="entry name" value="YhaN_AAA"/>
</dbReference>
<dbReference type="Proteomes" id="UP001234495">
    <property type="component" value="Unassembled WGS sequence"/>
</dbReference>
<evidence type="ECO:0000256" key="2">
    <source>
        <dbReference type="SAM" id="Phobius"/>
    </source>
</evidence>
<reference evidence="4 5" key="1">
    <citation type="submission" date="2023-07" db="EMBL/GenBank/DDBJ databases">
        <title>Genomic Encyclopedia of Type Strains, Phase IV (KMG-IV): sequencing the most valuable type-strain genomes for metagenomic binning, comparative biology and taxonomic classification.</title>
        <authorList>
            <person name="Goeker M."/>
        </authorList>
    </citation>
    <scope>NUCLEOTIDE SEQUENCE [LARGE SCALE GENOMIC DNA]</scope>
    <source>
        <strain evidence="4 5">DSM 29005</strain>
    </source>
</reference>
<comment type="caution">
    <text evidence="4">The sequence shown here is derived from an EMBL/GenBank/DDBJ whole genome shotgun (WGS) entry which is preliminary data.</text>
</comment>
<proteinExistence type="predicted"/>
<feature type="domain" description="YhaN AAA" evidence="3">
    <location>
        <begin position="1"/>
        <end position="207"/>
    </location>
</feature>
<dbReference type="Gene3D" id="3.40.50.300">
    <property type="entry name" value="P-loop containing nucleotide triphosphate hydrolases"/>
    <property type="match status" value="2"/>
</dbReference>
<feature type="coiled-coil region" evidence="1">
    <location>
        <begin position="693"/>
        <end position="720"/>
    </location>
</feature>
<name>A0ABT9ZJ56_9BACI</name>
<evidence type="ECO:0000259" key="3">
    <source>
        <dbReference type="Pfam" id="PF13514"/>
    </source>
</evidence>
<dbReference type="Pfam" id="PF13514">
    <property type="entry name" value="AAA_27"/>
    <property type="match status" value="1"/>
</dbReference>
<dbReference type="EMBL" id="JAUSUD010000020">
    <property type="protein sequence ID" value="MDQ0232318.1"/>
    <property type="molecule type" value="Genomic_DNA"/>
</dbReference>
<feature type="transmembrane region" description="Helical" evidence="2">
    <location>
        <begin position="495"/>
        <end position="512"/>
    </location>
</feature>
<keyword evidence="2" id="KW-0472">Membrane</keyword>
<accession>A0ABT9ZJ56</accession>
<dbReference type="PANTHER" id="PTHR41259">
    <property type="entry name" value="DOUBLE-STRAND BREAK REPAIR RAD50 ATPASE, PUTATIVE-RELATED"/>
    <property type="match status" value="1"/>
</dbReference>
<sequence length="995" mass="116752">MKIVKLMIYGYGKFQNQLIEFESQNLQIIYGENEAGKSTIMSFIHSILFGFPTKQQAENRYEPKNGAAYGGYLIIRSNENQLYKIERIAGKGGGEVRIEEENGKVLNEEDLQQFLGGIDRDTYRSIFSFDIHGLQQIQKMKSDQIGKFLFLSSIYGGEALFTVEHYLSKQQEALFKPGGKKPLLNEALVKLKESNRKLIEAKRSNNQYQELLARKRKIENQLDAIADERKKLLLKHKELEKVHSILPILQERKWCEQQLSKLPDTQNFPEEGIQHLDSYVVALQPIETQLHALEMEKAKYERILANDTINKDAVERYSEISLLRDQLQVYKERKKNIHQKQKIVEQYEEEISIYKQRLYPHLSNEEIMSIHATVLMKESIKTAIATEQQLSHRKKLLDEQFEQAKSGLEETEWKIAELEKDLLPKAERTKLEKEIEKNKITDTAYLKVEKKQLQQQLNNRQKEFQQEKKQRLYLYIFLAVLFAFSTVWLLVEKLMLFSIIGISGFLVVLFLVRQHHLKADPLGKHLEQRLHMIDEEIASLIGEEDLKQTISQKMFMLDNDNKRKQELHHAQLIRNQQERNYDRVLSQYEKWEDECYQLQELTKDLAGQLKIDIKATAEAILEAFQGLQQLQQIILRCRKETTEVTMLEEEIVQYETKINRLIQQFEVNHSSMEEAVIGLYTFAETETKRNEQLKDLLHKKTELDNSIRSLEDKVSFIKSEKEKLFQIARVQTDDDFRKLAKAYEEKEEILKQKKWIDKQLASVPIISESEMNEEDDIDKQLVDIESRIDGLTSAEKNIQKEYSSTLIKLEDIESNGLYSNLVQSYEMEKAEVREIAEQWAIRALAKDLLSQTVERYRQTKLPALIKLIETYFYQLTGESYPHVYLPENKESFIVERNDGIRFLAEELSQATAEQLYLSIRLALVKMINEHVNLPIIIDDSFVHFDHIRAENTFKLLQHLKQENQVIFFTCHKHIASSYNTEGIISLNDYVRKQPV</sequence>
<dbReference type="RefSeq" id="WP_307344323.1">
    <property type="nucleotide sequence ID" value="NZ_JAUSUD010000020.1"/>
</dbReference>
<keyword evidence="2" id="KW-1133">Transmembrane helix</keyword>
<feature type="coiled-coil region" evidence="1">
    <location>
        <begin position="637"/>
        <end position="664"/>
    </location>
</feature>
<evidence type="ECO:0000313" key="5">
    <source>
        <dbReference type="Proteomes" id="UP001234495"/>
    </source>
</evidence>
<feature type="transmembrane region" description="Helical" evidence="2">
    <location>
        <begin position="472"/>
        <end position="489"/>
    </location>
</feature>
<dbReference type="InterPro" id="IPR027417">
    <property type="entry name" value="P-loop_NTPase"/>
</dbReference>
<protein>
    <submittedName>
        <fullName evidence="4">Uncharacterized protein YhaN</fullName>
    </submittedName>
</protein>
<organism evidence="4 5">
    <name type="scientific">Metabacillus malikii</name>
    <dbReference type="NCBI Taxonomy" id="1504265"/>
    <lineage>
        <taxon>Bacteria</taxon>
        <taxon>Bacillati</taxon>
        <taxon>Bacillota</taxon>
        <taxon>Bacilli</taxon>
        <taxon>Bacillales</taxon>
        <taxon>Bacillaceae</taxon>
        <taxon>Metabacillus</taxon>
    </lineage>
</organism>
<evidence type="ECO:0000256" key="1">
    <source>
        <dbReference type="SAM" id="Coils"/>
    </source>
</evidence>
<keyword evidence="5" id="KW-1185">Reference proteome</keyword>
<keyword evidence="1" id="KW-0175">Coiled coil</keyword>
<evidence type="ECO:0000313" key="4">
    <source>
        <dbReference type="EMBL" id="MDQ0232318.1"/>
    </source>
</evidence>
<feature type="coiled-coil region" evidence="1">
    <location>
        <begin position="320"/>
        <end position="357"/>
    </location>
</feature>